<evidence type="ECO:0000313" key="4">
    <source>
        <dbReference type="Proteomes" id="UP000175691"/>
    </source>
</evidence>
<dbReference type="AlphaFoldDB" id="A0A1E7ZF49"/>
<feature type="domain" description="Glucose/Sorbosone dehydrogenase" evidence="2">
    <location>
        <begin position="38"/>
        <end position="361"/>
    </location>
</feature>
<dbReference type="Proteomes" id="UP000175691">
    <property type="component" value="Unassembled WGS sequence"/>
</dbReference>
<dbReference type="InterPro" id="IPR011041">
    <property type="entry name" value="Quinoprot_gluc/sorb_DH_b-prop"/>
</dbReference>
<comment type="caution">
    <text evidence="3">The sequence shown here is derived from an EMBL/GenBank/DDBJ whole genome shotgun (WGS) entry which is preliminary data.</text>
</comment>
<reference evidence="3 4" key="1">
    <citation type="submission" date="2016-08" db="EMBL/GenBank/DDBJ databases">
        <authorList>
            <person name="Seilhamer J.J."/>
        </authorList>
    </citation>
    <scope>NUCLEOTIDE SEQUENCE [LARGE SCALE GENOMIC DNA]</scope>
    <source>
        <strain evidence="3 4">KCTC 42603</strain>
    </source>
</reference>
<feature type="signal peptide" evidence="1">
    <location>
        <begin position="1"/>
        <end position="23"/>
    </location>
</feature>
<dbReference type="PANTHER" id="PTHR19328:SF75">
    <property type="entry name" value="ALDOSE SUGAR DEHYDROGENASE YLII"/>
    <property type="match status" value="1"/>
</dbReference>
<feature type="chain" id="PRO_5009209798" description="Glucose/Sorbosone dehydrogenase domain-containing protein" evidence="1">
    <location>
        <begin position="24"/>
        <end position="365"/>
    </location>
</feature>
<protein>
    <recommendedName>
        <fullName evidence="2">Glucose/Sorbosone dehydrogenase domain-containing protein</fullName>
    </recommendedName>
</protein>
<proteinExistence type="predicted"/>
<dbReference type="SUPFAM" id="SSF50952">
    <property type="entry name" value="Soluble quinoprotein glucose dehydrogenase"/>
    <property type="match status" value="1"/>
</dbReference>
<gene>
    <name evidence="3" type="ORF">BFC18_05125</name>
</gene>
<dbReference type="Pfam" id="PF07995">
    <property type="entry name" value="GSDH"/>
    <property type="match status" value="1"/>
</dbReference>
<dbReference type="Gene3D" id="2.120.10.30">
    <property type="entry name" value="TolB, C-terminal domain"/>
    <property type="match status" value="1"/>
</dbReference>
<organism evidence="3 4">
    <name type="scientific">Alteromonas confluentis</name>
    <dbReference type="NCBI Taxonomy" id="1656094"/>
    <lineage>
        <taxon>Bacteria</taxon>
        <taxon>Pseudomonadati</taxon>
        <taxon>Pseudomonadota</taxon>
        <taxon>Gammaproteobacteria</taxon>
        <taxon>Alteromonadales</taxon>
        <taxon>Alteromonadaceae</taxon>
        <taxon>Alteromonas/Salinimonas group</taxon>
        <taxon>Alteromonas</taxon>
    </lineage>
</organism>
<dbReference type="PANTHER" id="PTHR19328">
    <property type="entry name" value="HEDGEHOG-INTERACTING PROTEIN"/>
    <property type="match status" value="1"/>
</dbReference>
<dbReference type="STRING" id="1656094.BFC18_05125"/>
<sequence>MTFRAFHRLLLLLGVLVSFASTAQSNTYQAKKMSVWSLNQPWALTQLPDNNWLVTERDGQVVITGGVESLVRIPLALPDLYVAGQGGLLDLALFADFAVSGKVMLTFSQGTEEANHLAVATAVFNGESFSDISVILTVSPDKDTPVHYGGRLALLPDGTWLVTTGDGFDYREEAQRLNSMLGKTLRFNADGSAPEDNPFAEQAPYVFTYGHRNPQGLVVDAASGAIYEHEHGPDGGDEINLLTPGNNYGWPVATFGTDYSGAQISPFTRYANMQSPQVNWTPSVAPSAMAIYRGQMFPELNGQLLVTTLKAQQLLAVDLSATPVQQTAPFATINQRLRDVAIGQDGAIYVLTDGKEANILRIAPR</sequence>
<accession>A0A1E7ZF49</accession>
<keyword evidence="1" id="KW-0732">Signal</keyword>
<keyword evidence="4" id="KW-1185">Reference proteome</keyword>
<name>A0A1E7ZF49_9ALTE</name>
<dbReference type="InterPro" id="IPR012938">
    <property type="entry name" value="Glc/Sorbosone_DH"/>
</dbReference>
<dbReference type="EMBL" id="MDHN01000008">
    <property type="protein sequence ID" value="OFC72084.1"/>
    <property type="molecule type" value="Genomic_DNA"/>
</dbReference>
<dbReference type="OrthoDB" id="9770043at2"/>
<evidence type="ECO:0000259" key="2">
    <source>
        <dbReference type="Pfam" id="PF07995"/>
    </source>
</evidence>
<evidence type="ECO:0000256" key="1">
    <source>
        <dbReference type="SAM" id="SignalP"/>
    </source>
</evidence>
<dbReference type="InterPro" id="IPR011042">
    <property type="entry name" value="6-blade_b-propeller_TolB-like"/>
</dbReference>
<evidence type="ECO:0000313" key="3">
    <source>
        <dbReference type="EMBL" id="OFC72084.1"/>
    </source>
</evidence>